<dbReference type="PANTHER" id="PTHR30043:SF1">
    <property type="entry name" value="ABC TRANSPORT SYSTEM PERMEASE PROTEIN P69"/>
    <property type="match status" value="1"/>
</dbReference>
<dbReference type="PROSITE" id="PS50928">
    <property type="entry name" value="ABC_TM1"/>
    <property type="match status" value="2"/>
</dbReference>
<protein>
    <submittedName>
        <fullName evidence="9">ABC transport system permease protein</fullName>
    </submittedName>
</protein>
<name>C5J5K0_MESCH</name>
<dbReference type="GO" id="GO:0005886">
    <property type="term" value="C:plasma membrane"/>
    <property type="evidence" value="ECO:0007669"/>
    <property type="project" value="UniProtKB-SubCell"/>
</dbReference>
<keyword evidence="2 7" id="KW-0813">Transport</keyword>
<feature type="transmembrane region" description="Helical" evidence="7">
    <location>
        <begin position="339"/>
        <end position="356"/>
    </location>
</feature>
<dbReference type="KEGG" id="mco:MCJ_000460"/>
<reference evidence="10" key="1">
    <citation type="journal article" date="2009" name="BMC Bioinformatics">
        <title>The Mycoplasma conjunctivae genome sequencing, annotation and analysis.</title>
        <authorList>
            <person name="Calderon-Copete S.P."/>
            <person name="Wigger G."/>
            <person name="Wunderlin C."/>
            <person name="Schmidheini T."/>
            <person name="Frey J."/>
            <person name="Quail M.A."/>
            <person name="Falquet L."/>
        </authorList>
    </citation>
    <scope>NUCLEOTIDE SEQUENCE [LARGE SCALE GENOMIC DNA]</scope>
    <source>
        <strain evidence="10">ATCC 25834 / NCTC 10147 / HRC/581</strain>
    </source>
</reference>
<feature type="transmembrane region" description="Helical" evidence="7">
    <location>
        <begin position="12"/>
        <end position="30"/>
    </location>
</feature>
<dbReference type="SUPFAM" id="SSF161098">
    <property type="entry name" value="MetI-like"/>
    <property type="match status" value="2"/>
</dbReference>
<accession>C5J5K0</accession>
<dbReference type="Pfam" id="PF00528">
    <property type="entry name" value="BPD_transp_1"/>
    <property type="match status" value="1"/>
</dbReference>
<evidence type="ECO:0000256" key="2">
    <source>
        <dbReference type="ARBA" id="ARBA00022448"/>
    </source>
</evidence>
<feature type="transmembrane region" description="Helical" evidence="7">
    <location>
        <begin position="407"/>
        <end position="427"/>
    </location>
</feature>
<keyword evidence="6 7" id="KW-0472">Membrane</keyword>
<evidence type="ECO:0000256" key="3">
    <source>
        <dbReference type="ARBA" id="ARBA00022475"/>
    </source>
</evidence>
<comment type="similarity">
    <text evidence="7">Belongs to the binding-protein-dependent transport system permease family.</text>
</comment>
<dbReference type="CDD" id="cd06261">
    <property type="entry name" value="TM_PBP2"/>
    <property type="match status" value="1"/>
</dbReference>
<keyword evidence="4 7" id="KW-0812">Transmembrane</keyword>
<evidence type="ECO:0000313" key="10">
    <source>
        <dbReference type="Proteomes" id="UP000001491"/>
    </source>
</evidence>
<comment type="subcellular location">
    <subcellularLocation>
        <location evidence="1 7">Cell membrane</location>
        <topology evidence="1 7">Multi-pass membrane protein</topology>
    </subcellularLocation>
</comment>
<dbReference type="HOGENOM" id="CLU_479675_0_0_14"/>
<feature type="transmembrane region" description="Helical" evidence="7">
    <location>
        <begin position="70"/>
        <end position="92"/>
    </location>
</feature>
<evidence type="ECO:0000256" key="6">
    <source>
        <dbReference type="ARBA" id="ARBA00023136"/>
    </source>
</evidence>
<keyword evidence="3" id="KW-1003">Cell membrane</keyword>
<evidence type="ECO:0000313" key="9">
    <source>
        <dbReference type="EMBL" id="CAT04723.1"/>
    </source>
</evidence>
<feature type="domain" description="ABC transmembrane type-1" evidence="8">
    <location>
        <begin position="4"/>
        <end position="187"/>
    </location>
</feature>
<feature type="transmembrane region" description="Helical" evidence="7">
    <location>
        <begin position="447"/>
        <end position="471"/>
    </location>
</feature>
<dbReference type="Gene3D" id="1.10.3720.10">
    <property type="entry name" value="MetI-like"/>
    <property type="match status" value="2"/>
</dbReference>
<gene>
    <name evidence="9" type="ordered locus">MCJ_000460</name>
</gene>
<dbReference type="InterPro" id="IPR035906">
    <property type="entry name" value="MetI-like_sf"/>
</dbReference>
<feature type="domain" description="ABC transmembrane type-1" evidence="8">
    <location>
        <begin position="277"/>
        <end position="466"/>
    </location>
</feature>
<dbReference type="Proteomes" id="UP000001491">
    <property type="component" value="Chromosome"/>
</dbReference>
<feature type="transmembrane region" description="Helical" evidence="7">
    <location>
        <begin position="42"/>
        <end position="63"/>
    </location>
</feature>
<evidence type="ECO:0000256" key="1">
    <source>
        <dbReference type="ARBA" id="ARBA00004651"/>
    </source>
</evidence>
<dbReference type="GO" id="GO:0055085">
    <property type="term" value="P:transmembrane transport"/>
    <property type="evidence" value="ECO:0007669"/>
    <property type="project" value="InterPro"/>
</dbReference>
<evidence type="ECO:0000256" key="7">
    <source>
        <dbReference type="RuleBase" id="RU363032"/>
    </source>
</evidence>
<evidence type="ECO:0000259" key="8">
    <source>
        <dbReference type="PROSITE" id="PS50928"/>
    </source>
</evidence>
<dbReference type="PANTHER" id="PTHR30043">
    <property type="entry name" value="PHOSPHONATES TRANSPORT SYSTEM PERMEASE PROTEIN"/>
    <property type="match status" value="1"/>
</dbReference>
<dbReference type="eggNOG" id="COG3639">
    <property type="taxonomic scope" value="Bacteria"/>
</dbReference>
<dbReference type="EMBL" id="FM864216">
    <property type="protein sequence ID" value="CAT04723.1"/>
    <property type="molecule type" value="Genomic_DNA"/>
</dbReference>
<keyword evidence="10" id="KW-1185">Reference proteome</keyword>
<evidence type="ECO:0000256" key="5">
    <source>
        <dbReference type="ARBA" id="ARBA00022989"/>
    </source>
</evidence>
<dbReference type="AlphaFoldDB" id="C5J5K0"/>
<feature type="transmembrane region" description="Helical" evidence="7">
    <location>
        <begin position="280"/>
        <end position="301"/>
    </location>
</feature>
<feature type="transmembrane region" description="Helical" evidence="7">
    <location>
        <begin position="220"/>
        <end position="240"/>
    </location>
</feature>
<keyword evidence="5 7" id="KW-1133">Transmembrane helix</keyword>
<evidence type="ECO:0000256" key="4">
    <source>
        <dbReference type="ARBA" id="ARBA00022692"/>
    </source>
</evidence>
<dbReference type="InterPro" id="IPR000515">
    <property type="entry name" value="MetI-like"/>
</dbReference>
<feature type="transmembrane region" description="Helical" evidence="7">
    <location>
        <begin position="164"/>
        <end position="190"/>
    </location>
</feature>
<sequence>MNLLWITIKYSILGTFFGSIMALITSLFASQEISQNKFVTKFISILITVFRALPIPFVMVPFAKGFQKELSAFLIIFWFTWMWLHKFFYSFLNNLDWQSYRISIIKGNSKFRSFKNNIWPHISNKYLVLFIYSFESNIRWTTIISSAGVIGIGSLLQDAQDPTIGWSIVGIPLVVLLVFTIFLDTLGIIFNKFIINKKSLKVANSSHFTLIWIKKNYDKLFKILLVFCLLIINLISIIQIKDWSVNSFEIKNFFQEIFDLKWELFAQGSLDNPFYMMWNLIAQLVITFAILTVFSIFFAFLSNEKMNKMFQWALIKTMLNIFRIIPITIFFYLFISLSFIPPLLFVAVLVGFKSSINLGKKLNESINSIDWNKYKLLKIKGWSRTKLLLHYVFPSIKKEYFKYLSSYVTNIMHDLLVFGLVGGSLLGQKIITLNSTTQSGDTSAFVTYAWSAWLLIITIEIIVILFQFNYFEKLQNWWKVYKFKAFIWKALK</sequence>
<proteinExistence type="inferred from homology"/>
<organism evidence="9 10">
    <name type="scientific">Mesomycoplasma conjunctivae (strain ATCC 25834 / NCTC 10147 / HRC/581)</name>
    <name type="common">Mycoplasma conjunctivae</name>
    <dbReference type="NCBI Taxonomy" id="572263"/>
    <lineage>
        <taxon>Bacteria</taxon>
        <taxon>Bacillati</taxon>
        <taxon>Mycoplasmatota</taxon>
        <taxon>Mycoplasmoidales</taxon>
        <taxon>Metamycoplasmataceae</taxon>
        <taxon>Mesomycoplasma</taxon>
    </lineage>
</organism>